<dbReference type="EMBL" id="JNGW01000105">
    <property type="protein sequence ID" value="KDR51526.1"/>
    <property type="molecule type" value="Genomic_DNA"/>
</dbReference>
<evidence type="ECO:0000313" key="3">
    <source>
        <dbReference type="Proteomes" id="UP000027442"/>
    </source>
</evidence>
<dbReference type="AlphaFoldDB" id="A0A069QNV7"/>
<evidence type="ECO:0000256" key="1">
    <source>
        <dbReference type="SAM" id="SignalP"/>
    </source>
</evidence>
<evidence type="ECO:0008006" key="4">
    <source>
        <dbReference type="Google" id="ProtNLM"/>
    </source>
</evidence>
<evidence type="ECO:0000313" key="2">
    <source>
        <dbReference type="EMBL" id="KDR51526.1"/>
    </source>
</evidence>
<dbReference type="Proteomes" id="UP000027442">
    <property type="component" value="Unassembled WGS sequence"/>
</dbReference>
<feature type="chain" id="PRO_5001668289" description="Outer membrane protein beta-barrel domain-containing protein" evidence="1">
    <location>
        <begin position="19"/>
        <end position="254"/>
    </location>
</feature>
<feature type="signal peptide" evidence="1">
    <location>
        <begin position="1"/>
        <end position="18"/>
    </location>
</feature>
<accession>A0A069QNV7</accession>
<proteinExistence type="predicted"/>
<dbReference type="PATRIC" id="fig|1122985.7.peg.2537"/>
<comment type="caution">
    <text evidence="2">The sequence shown here is derived from an EMBL/GenBank/DDBJ whole genome shotgun (WGS) entry which is preliminary data.</text>
</comment>
<keyword evidence="3" id="KW-1185">Reference proteome</keyword>
<reference evidence="2 3" key="1">
    <citation type="submission" date="2013-08" db="EMBL/GenBank/DDBJ databases">
        <authorList>
            <person name="Weinstock G."/>
            <person name="Sodergren E."/>
            <person name="Wylie T."/>
            <person name="Fulton L."/>
            <person name="Fulton R."/>
            <person name="Fronick C."/>
            <person name="O'Laughlin M."/>
            <person name="Godfrey J."/>
            <person name="Miner T."/>
            <person name="Herter B."/>
            <person name="Appelbaum E."/>
            <person name="Cordes M."/>
            <person name="Lek S."/>
            <person name="Wollam A."/>
            <person name="Pepin K.H."/>
            <person name="Palsikar V.B."/>
            <person name="Mitreva M."/>
            <person name="Wilson R.K."/>
        </authorList>
    </citation>
    <scope>NUCLEOTIDE SEQUENCE [LARGE SCALE GENOMIC DNA]</scope>
    <source>
        <strain evidence="2 3">ATCC 15930</strain>
    </source>
</reference>
<dbReference type="HOGENOM" id="CLU_1123737_0_0_10"/>
<name>A0A069QNV7_HOYLO</name>
<dbReference type="RefSeq" id="WP_025789990.1">
    <property type="nucleotide sequence ID" value="NZ_KB899211.1"/>
</dbReference>
<organism evidence="2 3">
    <name type="scientific">Hoylesella loescheii DSM 19665 = JCM 12249 = ATCC 15930</name>
    <dbReference type="NCBI Taxonomy" id="1122985"/>
    <lineage>
        <taxon>Bacteria</taxon>
        <taxon>Pseudomonadati</taxon>
        <taxon>Bacteroidota</taxon>
        <taxon>Bacteroidia</taxon>
        <taxon>Bacteroidales</taxon>
        <taxon>Prevotellaceae</taxon>
        <taxon>Hoylesella</taxon>
    </lineage>
</organism>
<sequence>MKVLLAIALLLVGLAVKAQDEPVRTFAIDGQIGGASSPHVKTISKGQYLIPEKVGSGYGMISKLRVEYYLPYTPLSLKAGYEHEEWNFLNTNLGDDMEIFSLGGRCYPGRKSWFVQPYIGLDALYNFNGGSRVFSWELNNDRYGRVRYDGMAHIPRFSLAPIAGVDLYLFSCIAIQLEYSCRMGFSKASVIQAKYNHLSEPFEIRLRPIRHGFNIGLKVTFPFHFTEKDGQKVVDGLLDDLLYNILFGPNTNSK</sequence>
<gene>
    <name evidence="2" type="ORF">HMPREF1991_02449</name>
</gene>
<keyword evidence="1" id="KW-0732">Signal</keyword>
<protein>
    <recommendedName>
        <fullName evidence="4">Outer membrane protein beta-barrel domain-containing protein</fullName>
    </recommendedName>
</protein>